<gene>
    <name evidence="1" type="ORF">WKR92_13165</name>
</gene>
<keyword evidence="2" id="KW-1185">Reference proteome</keyword>
<reference evidence="1 2" key="1">
    <citation type="submission" date="2024-04" db="EMBL/GenBank/DDBJ databases">
        <title>Albibacterium profundi sp. nov., isolated from sediment of the Challenger Deep of Mariana Trench.</title>
        <authorList>
            <person name="Wang Y."/>
        </authorList>
    </citation>
    <scope>NUCLEOTIDE SEQUENCE [LARGE SCALE GENOMIC DNA]</scope>
    <source>
        <strain evidence="1 2">RHL897</strain>
    </source>
</reference>
<comment type="caution">
    <text evidence="1">The sequence shown here is derived from an EMBL/GenBank/DDBJ whole genome shotgun (WGS) entry which is preliminary data.</text>
</comment>
<evidence type="ECO:0008006" key="3">
    <source>
        <dbReference type="Google" id="ProtNLM"/>
    </source>
</evidence>
<proteinExistence type="predicted"/>
<evidence type="ECO:0000313" key="1">
    <source>
        <dbReference type="EMBL" id="MFB5946777.1"/>
    </source>
</evidence>
<sequence>MNEQIKNALKASIQEYTQINKQKSDVFSSRIFDAFEADLPYMEKVGLLDRAFDDFIHFDDLREPYFDLLLINFFTNDVQRLEADYLESPEWERIEDETIDRGTELLNLLLYLRECRDEEIDPDLDDFLKEFLLVEEDEFQDEHRIYEPFIVNQILVDSNYSEIARVASGLEADSELEDLFYPIMSFFAEPEPTEGQFDDYVAISKNKSFDAAIYALIVAFNQS</sequence>
<name>A0ABV5CK72_9SPHI</name>
<dbReference type="RefSeq" id="WP_375558306.1">
    <property type="nucleotide sequence ID" value="NZ_JBBVGT010000003.1"/>
</dbReference>
<organism evidence="1 2">
    <name type="scientific">Albibacterium profundi</name>
    <dbReference type="NCBI Taxonomy" id="3134906"/>
    <lineage>
        <taxon>Bacteria</taxon>
        <taxon>Pseudomonadati</taxon>
        <taxon>Bacteroidota</taxon>
        <taxon>Sphingobacteriia</taxon>
        <taxon>Sphingobacteriales</taxon>
        <taxon>Sphingobacteriaceae</taxon>
        <taxon>Albibacterium</taxon>
    </lineage>
</organism>
<accession>A0ABV5CK72</accession>
<dbReference type="Proteomes" id="UP001580928">
    <property type="component" value="Unassembled WGS sequence"/>
</dbReference>
<protein>
    <recommendedName>
        <fullName evidence="3">DUF4375 domain-containing protein</fullName>
    </recommendedName>
</protein>
<evidence type="ECO:0000313" key="2">
    <source>
        <dbReference type="Proteomes" id="UP001580928"/>
    </source>
</evidence>
<dbReference type="EMBL" id="JBBVGT010000003">
    <property type="protein sequence ID" value="MFB5946777.1"/>
    <property type="molecule type" value="Genomic_DNA"/>
</dbReference>